<dbReference type="EMBL" id="BMFF01000008">
    <property type="protein sequence ID" value="GGD10418.1"/>
    <property type="molecule type" value="Genomic_DNA"/>
</dbReference>
<keyword evidence="8" id="KW-0240">DNA-directed RNA polymerase</keyword>
<dbReference type="GO" id="GO:0000428">
    <property type="term" value="C:DNA-directed RNA polymerase complex"/>
    <property type="evidence" value="ECO:0007669"/>
    <property type="project" value="UniProtKB-KW"/>
</dbReference>
<dbReference type="InterPro" id="IPR013325">
    <property type="entry name" value="RNA_pol_sigma_r2"/>
</dbReference>
<dbReference type="InterPro" id="IPR014284">
    <property type="entry name" value="RNA_pol_sigma-70_dom"/>
</dbReference>
<evidence type="ECO:0000256" key="4">
    <source>
        <dbReference type="ARBA" id="ARBA00023125"/>
    </source>
</evidence>
<dbReference type="InterPro" id="IPR013249">
    <property type="entry name" value="RNA_pol_sigma70_r4_t2"/>
</dbReference>
<comment type="similarity">
    <text evidence="1">Belongs to the sigma-70 factor family. ECF subfamily.</text>
</comment>
<evidence type="ECO:0000259" key="6">
    <source>
        <dbReference type="Pfam" id="PF04542"/>
    </source>
</evidence>
<evidence type="ECO:0000313" key="8">
    <source>
        <dbReference type="EMBL" id="GGD10418.1"/>
    </source>
</evidence>
<evidence type="ECO:0000256" key="1">
    <source>
        <dbReference type="ARBA" id="ARBA00010641"/>
    </source>
</evidence>
<evidence type="ECO:0000256" key="2">
    <source>
        <dbReference type="ARBA" id="ARBA00023015"/>
    </source>
</evidence>
<keyword evidence="5" id="KW-0804">Transcription</keyword>
<dbReference type="InterPro" id="IPR036388">
    <property type="entry name" value="WH-like_DNA-bd_sf"/>
</dbReference>
<dbReference type="Pfam" id="PF08281">
    <property type="entry name" value="Sigma70_r4_2"/>
    <property type="match status" value="1"/>
</dbReference>
<gene>
    <name evidence="8" type="ORF">GCM10007418_31780</name>
</gene>
<dbReference type="Gene3D" id="1.10.1740.10">
    <property type="match status" value="1"/>
</dbReference>
<dbReference type="InterPro" id="IPR039425">
    <property type="entry name" value="RNA_pol_sigma-70-like"/>
</dbReference>
<dbReference type="NCBIfam" id="TIGR02937">
    <property type="entry name" value="sigma70-ECF"/>
    <property type="match status" value="1"/>
</dbReference>
<reference evidence="9" key="1">
    <citation type="journal article" date="2019" name="Int. J. Syst. Evol. Microbiol.">
        <title>The Global Catalogue of Microorganisms (GCM) 10K type strain sequencing project: providing services to taxonomists for standard genome sequencing and annotation.</title>
        <authorList>
            <consortium name="The Broad Institute Genomics Platform"/>
            <consortium name="The Broad Institute Genome Sequencing Center for Infectious Disease"/>
            <person name="Wu L."/>
            <person name="Ma J."/>
        </authorList>
    </citation>
    <scope>NUCLEOTIDE SEQUENCE [LARGE SCALE GENOMIC DNA]</scope>
    <source>
        <strain evidence="9">CGMCC 1.12482</strain>
    </source>
</reference>
<feature type="domain" description="RNA polymerase sigma factor 70 region 4 type 2" evidence="7">
    <location>
        <begin position="116"/>
        <end position="168"/>
    </location>
</feature>
<keyword evidence="4" id="KW-0238">DNA-binding</keyword>
<sequence length="176" mass="20037">MQQDEPTLAGLMAAAQMGDRAAYRTLLKEVQRWLERYFRRRVAPQQLDDLVQEVMLAMHNKRATWDSSRAFLPWLAAIARYRWLDHLRGHYRAPEKPLDDADYAAPGEEDALHARLSLDRLLAQLPDKQRSVIDLVKISGLSVAEAAARTGQSESLVKINVHRGLKRLTSLVEKAN</sequence>
<dbReference type="Proteomes" id="UP000638188">
    <property type="component" value="Unassembled WGS sequence"/>
</dbReference>
<organism evidence="8 9">
    <name type="scientific">Halopseudomonas salina</name>
    <dbReference type="NCBI Taxonomy" id="1323744"/>
    <lineage>
        <taxon>Bacteria</taxon>
        <taxon>Pseudomonadati</taxon>
        <taxon>Pseudomonadota</taxon>
        <taxon>Gammaproteobacteria</taxon>
        <taxon>Pseudomonadales</taxon>
        <taxon>Pseudomonadaceae</taxon>
        <taxon>Halopseudomonas</taxon>
    </lineage>
</organism>
<dbReference type="InterPro" id="IPR007627">
    <property type="entry name" value="RNA_pol_sigma70_r2"/>
</dbReference>
<protein>
    <submittedName>
        <fullName evidence="8">DNA-directed RNA polymerase sigma-70 factor</fullName>
    </submittedName>
</protein>
<keyword evidence="9" id="KW-1185">Reference proteome</keyword>
<dbReference type="SUPFAM" id="SSF88659">
    <property type="entry name" value="Sigma3 and sigma4 domains of RNA polymerase sigma factors"/>
    <property type="match status" value="1"/>
</dbReference>
<evidence type="ECO:0000259" key="7">
    <source>
        <dbReference type="Pfam" id="PF08281"/>
    </source>
</evidence>
<dbReference type="SUPFAM" id="SSF88946">
    <property type="entry name" value="Sigma2 domain of RNA polymerase sigma factors"/>
    <property type="match status" value="1"/>
</dbReference>
<dbReference type="CDD" id="cd06171">
    <property type="entry name" value="Sigma70_r4"/>
    <property type="match status" value="1"/>
</dbReference>
<keyword evidence="2" id="KW-0805">Transcription regulation</keyword>
<name>A0ABQ1Q2X0_9GAMM</name>
<accession>A0ABQ1Q2X0</accession>
<comment type="caution">
    <text evidence="8">The sequence shown here is derived from an EMBL/GenBank/DDBJ whole genome shotgun (WGS) entry which is preliminary data.</text>
</comment>
<proteinExistence type="inferred from homology"/>
<evidence type="ECO:0000256" key="3">
    <source>
        <dbReference type="ARBA" id="ARBA00023082"/>
    </source>
</evidence>
<dbReference type="Pfam" id="PF04542">
    <property type="entry name" value="Sigma70_r2"/>
    <property type="match status" value="1"/>
</dbReference>
<dbReference type="PANTHER" id="PTHR43133:SF58">
    <property type="entry name" value="ECF RNA POLYMERASE SIGMA FACTOR SIGD"/>
    <property type="match status" value="1"/>
</dbReference>
<dbReference type="Gene3D" id="1.10.10.10">
    <property type="entry name" value="Winged helix-like DNA-binding domain superfamily/Winged helix DNA-binding domain"/>
    <property type="match status" value="1"/>
</dbReference>
<keyword evidence="3" id="KW-0731">Sigma factor</keyword>
<dbReference type="RefSeq" id="WP_150279107.1">
    <property type="nucleotide sequence ID" value="NZ_BMFF01000008.1"/>
</dbReference>
<dbReference type="InterPro" id="IPR013324">
    <property type="entry name" value="RNA_pol_sigma_r3/r4-like"/>
</dbReference>
<evidence type="ECO:0000313" key="9">
    <source>
        <dbReference type="Proteomes" id="UP000638188"/>
    </source>
</evidence>
<evidence type="ECO:0000256" key="5">
    <source>
        <dbReference type="ARBA" id="ARBA00023163"/>
    </source>
</evidence>
<dbReference type="PANTHER" id="PTHR43133">
    <property type="entry name" value="RNA POLYMERASE ECF-TYPE SIGMA FACTO"/>
    <property type="match status" value="1"/>
</dbReference>
<feature type="domain" description="RNA polymerase sigma-70 region 2" evidence="6">
    <location>
        <begin position="27"/>
        <end position="91"/>
    </location>
</feature>